<gene>
    <name evidence="1" type="ORF">EDC23_2339</name>
</gene>
<dbReference type="EMBL" id="SOQX01000007">
    <property type="protein sequence ID" value="TDX99555.1"/>
    <property type="molecule type" value="Genomic_DNA"/>
</dbReference>
<accession>A0A4R8IG72</accession>
<evidence type="ECO:0000313" key="1">
    <source>
        <dbReference type="EMBL" id="TDX99555.1"/>
    </source>
</evidence>
<proteinExistence type="predicted"/>
<sequence length="82" mass="9590">MSRSIAEIEKDLMALPIQDWARIAADLIRSLDKDDETLSREELDAAWLEEIQRRVQDVHEGRVELLDAEQVMAELRARYPKK</sequence>
<dbReference type="AlphaFoldDB" id="A0A4R8IG72"/>
<dbReference type="NCBIfam" id="TIGR02574">
    <property type="entry name" value="stabl_TIGR02574"/>
    <property type="match status" value="1"/>
</dbReference>
<organism evidence="1 2">
    <name type="scientific">Thiohalophilus thiocyanatoxydans</name>
    <dbReference type="NCBI Taxonomy" id="381308"/>
    <lineage>
        <taxon>Bacteria</taxon>
        <taxon>Pseudomonadati</taxon>
        <taxon>Pseudomonadota</taxon>
        <taxon>Gammaproteobacteria</taxon>
        <taxon>Thiohalomonadales</taxon>
        <taxon>Thiohalophilaceae</taxon>
        <taxon>Thiohalophilus</taxon>
    </lineage>
</organism>
<dbReference type="RefSeq" id="WP_166668853.1">
    <property type="nucleotide sequence ID" value="NZ_SOQX01000007.1"/>
</dbReference>
<protein>
    <submittedName>
        <fullName evidence="1">Putative addiction module component (TIGR02574 family)</fullName>
    </submittedName>
</protein>
<reference evidence="1 2" key="1">
    <citation type="submission" date="2019-03" db="EMBL/GenBank/DDBJ databases">
        <title>Genomic Encyclopedia of Type Strains, Phase IV (KMG-IV): sequencing the most valuable type-strain genomes for metagenomic binning, comparative biology and taxonomic classification.</title>
        <authorList>
            <person name="Goeker M."/>
        </authorList>
    </citation>
    <scope>NUCLEOTIDE SEQUENCE [LARGE SCALE GENOMIC DNA]</scope>
    <source>
        <strain evidence="1 2">DSM 16326</strain>
    </source>
</reference>
<keyword evidence="2" id="KW-1185">Reference proteome</keyword>
<dbReference type="Proteomes" id="UP000294914">
    <property type="component" value="Unassembled WGS sequence"/>
</dbReference>
<name>A0A4R8IG72_9GAMM</name>
<comment type="caution">
    <text evidence="1">The sequence shown here is derived from an EMBL/GenBank/DDBJ whole genome shotgun (WGS) entry which is preliminary data.</text>
</comment>
<dbReference type="InterPro" id="IPR013406">
    <property type="entry name" value="CHP02574_addiction_mod"/>
</dbReference>
<evidence type="ECO:0000313" key="2">
    <source>
        <dbReference type="Proteomes" id="UP000294914"/>
    </source>
</evidence>
<dbReference type="Pfam" id="PF09720">
    <property type="entry name" value="Unstab_antitox"/>
    <property type="match status" value="1"/>
</dbReference>